<evidence type="ECO:0000313" key="3">
    <source>
        <dbReference type="Proteomes" id="UP001346869"/>
    </source>
</evidence>
<accession>A0AAN7XZ00</accession>
<sequence length="595" mass="65639">MRKNCEKLSNDIGKAECCENQVCKGAGLSCCGGQAFNPEGSTKTAVTVGLSCCGTKSYNQLNEMCCQSTVVHKPVPKAQCCGEEAFDVEKQLCCGPKNNKTVVTKNSTENLCCGREMFNTRNECCCVASSKMIEIQPINSSCCKNQSALCEKQPYNTFHQLCCDYTVVNKTVPHARCCGKEAFDEHEKLCCGPHEAKSTQCKISSGHLCCGKKQYDPKIEYCSEMDGNLKPELINSSFCKKDSDKHQQKPSSLHICNKTENFPSSKFLRCCDKKQPNSQQCCASEKCDGVATVYDPSTHICCNGCVTEWKPWKDQCCGKKSYGLAQRGVLCCKDTLYRYRNDGEVCSKIGIPYDPAGWTFCGSKFHPSPKQHCCGSQLYHPEEEICCHGHSHAKTGTSRCCGVNAYNISDPRMKCCEGTLHNLTHGHSGQAQCCGSRLETPMSVCCSSEVKKVLYSIQTGFGCCGHLHYNASLWSCCAGMLTPAKNLTKRINESKLLSVNNLNESHLFETMHIGAVESVSPDSIVFRDVLKIHGRNFTVTPLALPHILNTPDHCSFPKLTPGKIYFFDGKTFFADVNHGSVLQSLHFIISKCYLT</sequence>
<organism evidence="2 3">
    <name type="scientific">Eleginops maclovinus</name>
    <name type="common">Patagonian blennie</name>
    <name type="synonym">Eleginus maclovinus</name>
    <dbReference type="NCBI Taxonomy" id="56733"/>
    <lineage>
        <taxon>Eukaryota</taxon>
        <taxon>Metazoa</taxon>
        <taxon>Chordata</taxon>
        <taxon>Craniata</taxon>
        <taxon>Vertebrata</taxon>
        <taxon>Euteleostomi</taxon>
        <taxon>Actinopterygii</taxon>
        <taxon>Neopterygii</taxon>
        <taxon>Teleostei</taxon>
        <taxon>Neoteleostei</taxon>
        <taxon>Acanthomorphata</taxon>
        <taxon>Eupercaria</taxon>
        <taxon>Perciformes</taxon>
        <taxon>Notothenioidei</taxon>
        <taxon>Eleginopidae</taxon>
        <taxon>Eleginops</taxon>
    </lineage>
</organism>
<keyword evidence="3" id="KW-1185">Reference proteome</keyword>
<proteinExistence type="predicted"/>
<gene>
    <name evidence="2" type="ORF">PBY51_009669</name>
</gene>
<dbReference type="PANTHER" id="PTHR34490">
    <property type="entry name" value="PROTEIN CBG12054-RELATED"/>
    <property type="match status" value="1"/>
</dbReference>
<dbReference type="PANTHER" id="PTHR34490:SF3">
    <property type="entry name" value="GALAXIN-LIKE ISOFORM X2"/>
    <property type="match status" value="1"/>
</dbReference>
<feature type="domain" description="Galaxin-like repeats" evidence="1">
    <location>
        <begin position="149"/>
        <end position="283"/>
    </location>
</feature>
<dbReference type="Proteomes" id="UP001346869">
    <property type="component" value="Unassembled WGS sequence"/>
</dbReference>
<dbReference type="Pfam" id="PF24748">
    <property type="entry name" value="Galaxin_repeat"/>
    <property type="match status" value="3"/>
</dbReference>
<comment type="caution">
    <text evidence="2">The sequence shown here is derived from an EMBL/GenBank/DDBJ whole genome shotgun (WGS) entry which is preliminary data.</text>
</comment>
<dbReference type="AlphaFoldDB" id="A0AAN7XZ00"/>
<reference evidence="2 3" key="1">
    <citation type="journal article" date="2023" name="Genes (Basel)">
        <title>Chromosome-Level Genome Assembly and Circadian Gene Repertoire of the Patagonia Blennie Eleginops maclovinus-The Closest Ancestral Proxy of Antarctic Cryonotothenioids.</title>
        <authorList>
            <person name="Cheng C.C."/>
            <person name="Rivera-Colon A.G."/>
            <person name="Minhas B.F."/>
            <person name="Wilson L."/>
            <person name="Rayamajhi N."/>
            <person name="Vargas-Chacoff L."/>
            <person name="Catchen J.M."/>
        </authorList>
    </citation>
    <scope>NUCLEOTIDE SEQUENCE [LARGE SCALE GENOMIC DNA]</scope>
    <source>
        <strain evidence="2">JMC-PN-2008</strain>
    </source>
</reference>
<feature type="domain" description="Galaxin-like repeats" evidence="1">
    <location>
        <begin position="352"/>
        <end position="479"/>
    </location>
</feature>
<feature type="domain" description="Galaxin-like repeats" evidence="1">
    <location>
        <begin position="5"/>
        <end position="126"/>
    </location>
</feature>
<evidence type="ECO:0000313" key="2">
    <source>
        <dbReference type="EMBL" id="KAK5868675.1"/>
    </source>
</evidence>
<dbReference type="InterPro" id="IPR056601">
    <property type="entry name" value="Galaxin_dom"/>
</dbReference>
<protein>
    <recommendedName>
        <fullName evidence="1">Galaxin-like repeats domain-containing protein</fullName>
    </recommendedName>
</protein>
<dbReference type="EMBL" id="JAUZQC010000007">
    <property type="protein sequence ID" value="KAK5868675.1"/>
    <property type="molecule type" value="Genomic_DNA"/>
</dbReference>
<name>A0AAN7XZ00_ELEMC</name>
<dbReference type="InterPro" id="IPR055284">
    <property type="entry name" value="Galaxin-like"/>
</dbReference>
<evidence type="ECO:0000259" key="1">
    <source>
        <dbReference type="Pfam" id="PF24748"/>
    </source>
</evidence>
<reference evidence="2 3" key="2">
    <citation type="journal article" date="2023" name="Mol. Biol. Evol.">
        <title>Genomics of Secondarily Temperate Adaptation in the Only Non-Antarctic Icefish.</title>
        <authorList>
            <person name="Rivera-Colon A.G."/>
            <person name="Rayamajhi N."/>
            <person name="Minhas B.F."/>
            <person name="Madrigal G."/>
            <person name="Bilyk K.T."/>
            <person name="Yoon V."/>
            <person name="Hune M."/>
            <person name="Gregory S."/>
            <person name="Cheng C.H.C."/>
            <person name="Catchen J.M."/>
        </authorList>
    </citation>
    <scope>NUCLEOTIDE SEQUENCE [LARGE SCALE GENOMIC DNA]</scope>
    <source>
        <strain evidence="2">JMC-PN-2008</strain>
    </source>
</reference>